<feature type="transmembrane region" description="Helical" evidence="13">
    <location>
        <begin position="104"/>
        <end position="129"/>
    </location>
</feature>
<feature type="transmembrane region" description="Helical" evidence="13">
    <location>
        <begin position="7"/>
        <end position="27"/>
    </location>
</feature>
<feature type="transmembrane region" description="Helical" evidence="13">
    <location>
        <begin position="64"/>
        <end position="83"/>
    </location>
</feature>
<evidence type="ECO:0000313" key="14">
    <source>
        <dbReference type="EMBL" id="GAA5110257.1"/>
    </source>
</evidence>
<comment type="subcellular location">
    <subcellularLocation>
        <location evidence="2 13">Cell membrane</location>
        <topology evidence="2 13">Multi-pass membrane protein</topology>
    </subcellularLocation>
</comment>
<keyword evidence="10" id="KW-0921">Nickel transport</keyword>
<evidence type="ECO:0000256" key="5">
    <source>
        <dbReference type="ARBA" id="ARBA00022475"/>
    </source>
</evidence>
<keyword evidence="6" id="KW-0533">Nickel</keyword>
<evidence type="ECO:0000256" key="9">
    <source>
        <dbReference type="ARBA" id="ARBA00023065"/>
    </source>
</evidence>
<keyword evidence="11 13" id="KW-0472">Membrane</keyword>
<organism evidence="14 15">
    <name type="scientific">Orbus sasakiae</name>
    <dbReference type="NCBI Taxonomy" id="1078475"/>
    <lineage>
        <taxon>Bacteria</taxon>
        <taxon>Pseudomonadati</taxon>
        <taxon>Pseudomonadota</taxon>
        <taxon>Gammaproteobacteria</taxon>
        <taxon>Orbales</taxon>
        <taxon>Orbaceae</taxon>
        <taxon>Orbus</taxon>
    </lineage>
</organism>
<evidence type="ECO:0000256" key="4">
    <source>
        <dbReference type="ARBA" id="ARBA00022448"/>
    </source>
</evidence>
<comment type="similarity">
    <text evidence="13">Belongs to the NiCoT transporter (TC 2.A.52) family.</text>
</comment>
<dbReference type="PANTHER" id="PTHR40659">
    <property type="entry name" value="NICKEL/COBALT EFFLUX SYSTEM RCNA"/>
    <property type="match status" value="1"/>
</dbReference>
<evidence type="ECO:0000256" key="10">
    <source>
        <dbReference type="ARBA" id="ARBA00023112"/>
    </source>
</evidence>
<accession>A0ABP9N5P7</accession>
<feature type="transmembrane region" description="Helical" evidence="13">
    <location>
        <begin position="141"/>
        <end position="163"/>
    </location>
</feature>
<keyword evidence="15" id="KW-1185">Reference proteome</keyword>
<dbReference type="Proteomes" id="UP001500171">
    <property type="component" value="Unassembled WGS sequence"/>
</dbReference>
<feature type="transmembrane region" description="Helical" evidence="13">
    <location>
        <begin position="297"/>
        <end position="320"/>
    </location>
</feature>
<reference evidence="15" key="1">
    <citation type="journal article" date="2019" name="Int. J. Syst. Evol. Microbiol.">
        <title>The Global Catalogue of Microorganisms (GCM) 10K type strain sequencing project: providing services to taxonomists for standard genome sequencing and annotation.</title>
        <authorList>
            <consortium name="The Broad Institute Genomics Platform"/>
            <consortium name="The Broad Institute Genome Sequencing Center for Infectious Disease"/>
            <person name="Wu L."/>
            <person name="Ma J."/>
        </authorList>
    </citation>
    <scope>NUCLEOTIDE SEQUENCE [LARGE SCALE GENOMIC DNA]</scope>
    <source>
        <strain evidence="15">JCM 18050</strain>
    </source>
</reference>
<gene>
    <name evidence="14" type="ORF">GCM10023211_14520</name>
</gene>
<keyword evidence="3" id="KW-0171">Cobalt transport</keyword>
<dbReference type="EMBL" id="BAABHY010000001">
    <property type="protein sequence ID" value="GAA5110257.1"/>
    <property type="molecule type" value="Genomic_DNA"/>
</dbReference>
<feature type="transmembrane region" description="Helical" evidence="13">
    <location>
        <begin position="224"/>
        <end position="244"/>
    </location>
</feature>
<dbReference type="Pfam" id="PF03824">
    <property type="entry name" value="NicO"/>
    <property type="match status" value="1"/>
</dbReference>
<evidence type="ECO:0000256" key="12">
    <source>
        <dbReference type="ARBA" id="ARBA00023285"/>
    </source>
</evidence>
<evidence type="ECO:0000256" key="3">
    <source>
        <dbReference type="ARBA" id="ARBA00022426"/>
    </source>
</evidence>
<evidence type="ECO:0000313" key="15">
    <source>
        <dbReference type="Proteomes" id="UP001500171"/>
    </source>
</evidence>
<evidence type="ECO:0000256" key="6">
    <source>
        <dbReference type="ARBA" id="ARBA00022596"/>
    </source>
</evidence>
<keyword evidence="12" id="KW-0170">Cobalt</keyword>
<evidence type="ECO:0000256" key="2">
    <source>
        <dbReference type="ARBA" id="ARBA00004651"/>
    </source>
</evidence>
<feature type="transmembrane region" description="Helical" evidence="13">
    <location>
        <begin position="250"/>
        <end position="276"/>
    </location>
</feature>
<evidence type="ECO:0000256" key="11">
    <source>
        <dbReference type="ARBA" id="ARBA00023136"/>
    </source>
</evidence>
<comment type="caution">
    <text evidence="14">The sequence shown here is derived from an EMBL/GenBank/DDBJ whole genome shotgun (WGS) entry which is preliminary data.</text>
</comment>
<evidence type="ECO:0000256" key="8">
    <source>
        <dbReference type="ARBA" id="ARBA00022989"/>
    </source>
</evidence>
<keyword evidence="9" id="KW-0406">Ion transport</keyword>
<evidence type="ECO:0000256" key="13">
    <source>
        <dbReference type="RuleBase" id="RU362101"/>
    </source>
</evidence>
<keyword evidence="5" id="KW-1003">Cell membrane</keyword>
<evidence type="ECO:0000256" key="1">
    <source>
        <dbReference type="ARBA" id="ARBA00002510"/>
    </source>
</evidence>
<keyword evidence="4 13" id="KW-0813">Transport</keyword>
<name>A0ABP9N5P7_9GAMM</name>
<dbReference type="PANTHER" id="PTHR40659:SF1">
    <property type="entry name" value="NICKEL_COBALT EFFLUX SYSTEM RCNA"/>
    <property type="match status" value="1"/>
</dbReference>
<protein>
    <recommendedName>
        <fullName evidence="13">Nickel/cobalt efflux system</fullName>
    </recommendedName>
</protein>
<evidence type="ECO:0000256" key="7">
    <source>
        <dbReference type="ARBA" id="ARBA00022692"/>
    </source>
</evidence>
<dbReference type="InterPro" id="IPR051224">
    <property type="entry name" value="NiCoT_RcnA"/>
</dbReference>
<dbReference type="RefSeq" id="WP_345490402.1">
    <property type="nucleotide sequence ID" value="NZ_BAABHY010000001.1"/>
</dbReference>
<comment type="function">
    <text evidence="1">Efflux system for nickel and cobalt.</text>
</comment>
<proteinExistence type="inferred from homology"/>
<dbReference type="InterPro" id="IPR011541">
    <property type="entry name" value="Ni/Co_transpt_high_affinity"/>
</dbReference>
<keyword evidence="8 13" id="KW-1133">Transmembrane helix</keyword>
<sequence length="338" mass="37842">MPIKKTVYFYIGLSLLLLLIISVTVLLSMKWYDLIALGQDWQRYFHQKLVQFLLQTKKQPLQTGLWLLLFSFLYGILHSAGPGHGKVIITTYLATQPKQLKKSLVLTLFSAIMQGIVAITLISGLLIILNLSTKHLKMSEYWLEFASYILIIMVGLFLCFRSLKKLLGMMRKPRPKSLHIRQIRSLDASVKLTQTHHASCECCGHKHIPNQTEMNHSKGWIGDLGIIFAIGMRPCSGALLVLIFSYTIGVYYWGMLATFAMSIGTAITTSLFALLVHFARRFAKYLVDQKWVTSVSLLPMTAQSIALVGGIIFIIMGIILSLGMSSSPYTIGNPLLLG</sequence>
<keyword evidence="7 13" id="KW-0812">Transmembrane</keyword>